<evidence type="ECO:0000256" key="3">
    <source>
        <dbReference type="ARBA" id="ARBA00022827"/>
    </source>
</evidence>
<dbReference type="PANTHER" id="PTHR43429:SF2">
    <property type="entry name" value="PYRIDINE NUCLEOTIDE-DISULFIDE OXIDOREDUCTASE DOMAIN-CONTAINING PROTEIN 1"/>
    <property type="match status" value="1"/>
</dbReference>
<dbReference type="Proteomes" id="UP001152747">
    <property type="component" value="Unassembled WGS sequence"/>
</dbReference>
<keyword evidence="2" id="KW-0285">Flavoprotein</keyword>
<organism evidence="5 6">
    <name type="scientific">Caenorhabditis angaria</name>
    <dbReference type="NCBI Taxonomy" id="860376"/>
    <lineage>
        <taxon>Eukaryota</taxon>
        <taxon>Metazoa</taxon>
        <taxon>Ecdysozoa</taxon>
        <taxon>Nematoda</taxon>
        <taxon>Chromadorea</taxon>
        <taxon>Rhabditida</taxon>
        <taxon>Rhabditina</taxon>
        <taxon>Rhabditomorpha</taxon>
        <taxon>Rhabditoidea</taxon>
        <taxon>Rhabditidae</taxon>
        <taxon>Peloderinae</taxon>
        <taxon>Caenorhabditis</taxon>
    </lineage>
</organism>
<dbReference type="GO" id="GO:0016491">
    <property type="term" value="F:oxidoreductase activity"/>
    <property type="evidence" value="ECO:0007669"/>
    <property type="project" value="InterPro"/>
</dbReference>
<dbReference type="SUPFAM" id="SSF51905">
    <property type="entry name" value="FAD/NAD(P)-binding domain"/>
    <property type="match status" value="2"/>
</dbReference>
<comment type="cofactor">
    <cofactor evidence="1">
        <name>FAD</name>
        <dbReference type="ChEBI" id="CHEBI:57692"/>
    </cofactor>
</comment>
<comment type="caution">
    <text evidence="5">The sequence shown here is derived from an EMBL/GenBank/DDBJ whole genome shotgun (WGS) entry which is preliminary data.</text>
</comment>
<keyword evidence="6" id="KW-1185">Reference proteome</keyword>
<evidence type="ECO:0000259" key="4">
    <source>
        <dbReference type="Pfam" id="PF07992"/>
    </source>
</evidence>
<keyword evidence="3" id="KW-0274">FAD</keyword>
<dbReference type="InterPro" id="IPR050260">
    <property type="entry name" value="FAD-bd_OxRdtase"/>
</dbReference>
<proteinExistence type="predicted"/>
<gene>
    <name evidence="5" type="ORF">CAMP_LOCUS3733</name>
</gene>
<dbReference type="OrthoDB" id="202203at2759"/>
<dbReference type="InterPro" id="IPR023753">
    <property type="entry name" value="FAD/NAD-binding_dom"/>
</dbReference>
<dbReference type="Gene3D" id="3.50.50.60">
    <property type="entry name" value="FAD/NAD(P)-binding domain"/>
    <property type="match status" value="3"/>
</dbReference>
<feature type="domain" description="FAD/NAD(P)-binding" evidence="4">
    <location>
        <begin position="237"/>
        <end position="345"/>
    </location>
</feature>
<dbReference type="PRINTS" id="PR00368">
    <property type="entry name" value="FADPNR"/>
</dbReference>
<dbReference type="EMBL" id="CANHGI010000002">
    <property type="protein sequence ID" value="CAI5441096.1"/>
    <property type="molecule type" value="Genomic_DNA"/>
</dbReference>
<evidence type="ECO:0000313" key="6">
    <source>
        <dbReference type="Proteomes" id="UP001152747"/>
    </source>
</evidence>
<dbReference type="AlphaFoldDB" id="A0A9P1IBH2"/>
<dbReference type="InterPro" id="IPR036188">
    <property type="entry name" value="FAD/NAD-bd_sf"/>
</dbReference>
<evidence type="ECO:0000256" key="2">
    <source>
        <dbReference type="ARBA" id="ARBA00022630"/>
    </source>
</evidence>
<accession>A0A9P1IBH2</accession>
<protein>
    <recommendedName>
        <fullName evidence="4">FAD/NAD(P)-binding domain-containing protein</fullName>
    </recommendedName>
</protein>
<name>A0A9P1IBH2_9PELO</name>
<sequence>MQHFVVVGGGIAGVNCSMEILRSTPDKNIQVTLISANQHVKTITNWYKIGQFMENFEISESQQPLTSDKRFQLIYDTVISWKPDEKFLILKENGEFSYDKLCISTGARSICQFSNLKNVKTLRDTDTAKDLQLHLSKSRHIVIVGNGGIAAELIYELKNIKITWIIKDSWLCAKFFPKDLEKFIENRIFAGNEKRKKTSGVQKRLRFGLGSDQSLEGQGPALGPDWATSIDLSGENQEKSINILKSTEVLNISDDFVEVRDLESETISKIPCDFVIWATGTRANSEIWKENLDVSAGEEDQAIQVNDIFETSHPAVFACGDVAQYATTSSNLWKPMRLWTQARQAAETCAKSMVFGRETAEMFNMHLELFAHCTTFFGLKLQQVLDI</sequence>
<dbReference type="Pfam" id="PF07992">
    <property type="entry name" value="Pyr_redox_2"/>
    <property type="match status" value="2"/>
</dbReference>
<feature type="domain" description="FAD/NAD(P)-binding" evidence="4">
    <location>
        <begin position="4"/>
        <end position="188"/>
    </location>
</feature>
<evidence type="ECO:0000313" key="5">
    <source>
        <dbReference type="EMBL" id="CAI5441096.1"/>
    </source>
</evidence>
<dbReference type="PANTHER" id="PTHR43429">
    <property type="entry name" value="PYRIDINE NUCLEOTIDE-DISULFIDE OXIDOREDUCTASE DOMAIN-CONTAINING"/>
    <property type="match status" value="1"/>
</dbReference>
<evidence type="ECO:0000256" key="1">
    <source>
        <dbReference type="ARBA" id="ARBA00001974"/>
    </source>
</evidence>
<reference evidence="5" key="1">
    <citation type="submission" date="2022-11" db="EMBL/GenBank/DDBJ databases">
        <authorList>
            <person name="Kikuchi T."/>
        </authorList>
    </citation>
    <scope>NUCLEOTIDE SEQUENCE</scope>
    <source>
        <strain evidence="5">PS1010</strain>
    </source>
</reference>